<dbReference type="OrthoDB" id="687110at2759"/>
<dbReference type="Proteomes" id="UP000631114">
    <property type="component" value="Unassembled WGS sequence"/>
</dbReference>
<evidence type="ECO:0000256" key="1">
    <source>
        <dbReference type="ARBA" id="ARBA00022448"/>
    </source>
</evidence>
<keyword evidence="1" id="KW-0813">Transport</keyword>
<dbReference type="InterPro" id="IPR008395">
    <property type="entry name" value="Agenet-like_dom"/>
</dbReference>
<dbReference type="Pfam" id="PF05266">
    <property type="entry name" value="DUF724"/>
    <property type="match status" value="1"/>
</dbReference>
<evidence type="ECO:0000259" key="4">
    <source>
        <dbReference type="Pfam" id="PF05641"/>
    </source>
</evidence>
<reference evidence="5 6" key="1">
    <citation type="submission" date="2020-10" db="EMBL/GenBank/DDBJ databases">
        <title>The Coptis chinensis genome and diversification of protoberbering-type alkaloids.</title>
        <authorList>
            <person name="Wang B."/>
            <person name="Shu S."/>
            <person name="Song C."/>
            <person name="Liu Y."/>
        </authorList>
    </citation>
    <scope>NUCLEOTIDE SEQUENCE [LARGE SCALE GENOMIC DNA]</scope>
    <source>
        <strain evidence="5">HL-2020</strain>
        <tissue evidence="5">Leaf</tissue>
    </source>
</reference>
<dbReference type="PANTHER" id="PTHR31917">
    <property type="entry name" value="AGENET DOMAIN-CONTAINING PROTEIN-RELATED"/>
    <property type="match status" value="1"/>
</dbReference>
<gene>
    <name evidence="5" type="ORF">IFM89_017429</name>
</gene>
<feature type="domain" description="Agenet-like" evidence="4">
    <location>
        <begin position="36"/>
        <end position="96"/>
    </location>
</feature>
<dbReference type="Gene3D" id="2.30.30.140">
    <property type="match status" value="1"/>
</dbReference>
<keyword evidence="6" id="KW-1185">Reference proteome</keyword>
<organism evidence="5 6">
    <name type="scientific">Coptis chinensis</name>
    <dbReference type="NCBI Taxonomy" id="261450"/>
    <lineage>
        <taxon>Eukaryota</taxon>
        <taxon>Viridiplantae</taxon>
        <taxon>Streptophyta</taxon>
        <taxon>Embryophyta</taxon>
        <taxon>Tracheophyta</taxon>
        <taxon>Spermatophyta</taxon>
        <taxon>Magnoliopsida</taxon>
        <taxon>Ranunculales</taxon>
        <taxon>Ranunculaceae</taxon>
        <taxon>Coptidoideae</taxon>
        <taxon>Coptis</taxon>
    </lineage>
</organism>
<evidence type="ECO:0000256" key="3">
    <source>
        <dbReference type="SAM" id="MobiDB-lite"/>
    </source>
</evidence>
<evidence type="ECO:0000313" key="5">
    <source>
        <dbReference type="EMBL" id="KAF9592810.1"/>
    </source>
</evidence>
<feature type="region of interest" description="Disordered" evidence="3">
    <location>
        <begin position="1"/>
        <end position="29"/>
    </location>
</feature>
<keyword evidence="2" id="KW-0341">Growth regulation</keyword>
<dbReference type="AlphaFoldDB" id="A0A835LFI8"/>
<dbReference type="InterPro" id="IPR007930">
    <property type="entry name" value="DUF724"/>
</dbReference>
<evidence type="ECO:0000313" key="6">
    <source>
        <dbReference type="Proteomes" id="UP000631114"/>
    </source>
</evidence>
<proteinExistence type="predicted"/>
<comment type="caution">
    <text evidence="5">The sequence shown here is derived from an EMBL/GenBank/DDBJ whole genome shotgun (WGS) entry which is preliminary data.</text>
</comment>
<evidence type="ECO:0000256" key="2">
    <source>
        <dbReference type="ARBA" id="ARBA00022604"/>
    </source>
</evidence>
<dbReference type="Pfam" id="PF05641">
    <property type="entry name" value="Agenet"/>
    <property type="match status" value="1"/>
</dbReference>
<accession>A0A835LFI8</accession>
<sequence length="279" mass="30819">MEDNQTSEQWFFEEGNSAPSSSALKRKAAEPSFTNGTQVEVSLPDKHCCGAWFPATVFKKTKSDSFLVQCNSLRLSVAAGLLRDIVHAKHIRPSLPENFRGIPFYVADKDINQNKGGVAGCQSIKNVSEGVSTDNQHASQLCMAITSTEAPTKGNEVQEAMCLKEDKNTGDQCHNALENGDNEIVMAALLNDHNSNLNVLENESLPFIKCSPGWKDVESNEIFRSMPQKPHFLPLQKKLELLREGKALGLMVSFGSLVEKISKTHYDEPKSILEDNEHS</sequence>
<name>A0A835LFI8_9MAGN</name>
<protein>
    <recommendedName>
        <fullName evidence="4">Agenet-like domain-containing protein</fullName>
    </recommendedName>
</protein>
<dbReference type="PANTHER" id="PTHR31917:SF147">
    <property type="entry name" value="AGENET DOMAIN-CONTAINING PROTEIN"/>
    <property type="match status" value="1"/>
</dbReference>
<dbReference type="EMBL" id="JADFTS010000008">
    <property type="protein sequence ID" value="KAF9592810.1"/>
    <property type="molecule type" value="Genomic_DNA"/>
</dbReference>